<gene>
    <name evidence="1" type="ORF">MNODULE_09115</name>
</gene>
<organism evidence="1 2">
    <name type="scientific">Candidatus Manganitrophus noduliformans</name>
    <dbReference type="NCBI Taxonomy" id="2606439"/>
    <lineage>
        <taxon>Bacteria</taxon>
        <taxon>Pseudomonadati</taxon>
        <taxon>Nitrospirota</taxon>
        <taxon>Nitrospiria</taxon>
        <taxon>Candidatus Troglogloeales</taxon>
        <taxon>Candidatus Manganitrophaceae</taxon>
        <taxon>Candidatus Manganitrophus</taxon>
    </lineage>
</organism>
<dbReference type="EMBL" id="VTOW01000001">
    <property type="protein sequence ID" value="NKE70897.1"/>
    <property type="molecule type" value="Genomic_DNA"/>
</dbReference>
<dbReference type="PROSITE" id="PS51257">
    <property type="entry name" value="PROKAR_LIPOPROTEIN"/>
    <property type="match status" value="1"/>
</dbReference>
<name>A0A7X6DPH6_9BACT</name>
<accession>A0A7X6DPH6</accession>
<evidence type="ECO:0000313" key="2">
    <source>
        <dbReference type="Proteomes" id="UP000534783"/>
    </source>
</evidence>
<comment type="caution">
    <text evidence="1">The sequence shown here is derived from an EMBL/GenBank/DDBJ whole genome shotgun (WGS) entry which is preliminary data.</text>
</comment>
<sequence>MKRNGHRHWNSPGGWIGLLMMLLLSCSGGEQRNDRPLLASNWGGTAGGPIDGRLEVQVFDDMTGDPFPNVLVSLGDSGRITTRTDNQGIAVFTGVIGPQDVHVYFCGGCDADAANPVIPVFYRIGSYYQVNASQVSIPIIPGSRSFTEAALQGKVFDVERNESVFVSALDELGVFEVLGPLGSTTYHWVTAESQLLNDPDPPPIDLTFVFTRDLDEWAAADPDGGRQGFNQVALIGKAINVSKQPQAGVRVGARYFGGNDAGRPYYFDEAGRIDPSLEATTADGRFLFLRLSSNNDVFVSARQIGVGVGARYIHLPAAGTTVFTLPVLPIIEQAVDLSGRVVVYRPDFQEEERKGFLSSENVGVEGVLINFSGDPVSEIVVTDSGAEIGGNYRSVRHLLPNSRYIAVVLAGRTFRQTYQELQFNNRSKTNYPLAVVPLGDLVAMVRAAKEDDTSGLEAGTAEILARIVAPTGQIDPNGDPILAPIPNVEIAVVDASGDEILTRAYFDDQGEVDPDRQQTGAKGAFLAFGLTPGVYTVIATDPITNETIDRKSLLVYANGVHLVELVQASGEIVLGAVRDPEGNPITPPQLSLIGGNPDCSQLGEGCSLPAAGEYFVRMEQRTGGGDYSVPVSGSKRALGLSTFRLSPDGTLNNVAFAAGLGPLAVGGRLTFDIGFTPSVSLVETTGLITLPPGFSHSDIEAVLIGAAAPRGEAFIGADIIGFFPGKVGPGFRALSLPPEGALSYFVTATARNGGGASSLIQVQGLPGIPIRQDLTLPDPPRLLSPVPPAPEEEAVVSENTPHLVWAAPDAGPVDLYRVTLETEEGEQLWEAWVPGSRTEITFPAFPEEAPEQLDPFVDGRPIIWRVHAIQAGGLSFQEFTFRQLAQRRVSNASAVSRFTIKREP</sequence>
<protein>
    <submittedName>
        <fullName evidence="1">Uncharacterized protein</fullName>
    </submittedName>
</protein>
<dbReference type="AlphaFoldDB" id="A0A7X6DPH6"/>
<proteinExistence type="predicted"/>
<evidence type="ECO:0000313" key="1">
    <source>
        <dbReference type="EMBL" id="NKE70897.1"/>
    </source>
</evidence>
<dbReference type="Proteomes" id="UP000534783">
    <property type="component" value="Unassembled WGS sequence"/>
</dbReference>
<reference evidence="1 2" key="1">
    <citation type="journal article" date="2020" name="Nature">
        <title>Bacterial chemolithoautotrophy via manganese oxidation.</title>
        <authorList>
            <person name="Yu H."/>
            <person name="Leadbetter J.R."/>
        </authorList>
    </citation>
    <scope>NUCLEOTIDE SEQUENCE [LARGE SCALE GENOMIC DNA]</scope>
    <source>
        <strain evidence="1 2">Mn-1</strain>
    </source>
</reference>
<keyword evidence="2" id="KW-1185">Reference proteome</keyword>
<dbReference type="RefSeq" id="WP_168059127.1">
    <property type="nucleotide sequence ID" value="NZ_VTOW01000001.1"/>
</dbReference>